<sequence>MKKEEALITAEKVKSRIADCIIWTLLLAFTLSCLIPLVNLVAISFSDNAAASANIVSIFPVNPTFSSYEKLLSDTQFWRSFMISVERVFFGLIVNMGLMILTAYPLSKSSRQFRGQKVYMNLVIFAMLFSGGLIPTFMVVKELHLLDSIWALILPGAVPIGNVILLMNAFRAVPKSLEEAATIDGATQWRILVRIYLPVVMPTLATVMLFTIVAHWNDYFGALVYINKASNYPLQTYIQQLSVEVQNITDPQKLMELAKVSDKTLNAAKIVVSTLPLLIIYPFMQKYFVSGIVVGSVKE</sequence>
<dbReference type="PROSITE" id="PS50928">
    <property type="entry name" value="ABC_TM1"/>
    <property type="match status" value="1"/>
</dbReference>
<evidence type="ECO:0000256" key="7">
    <source>
        <dbReference type="RuleBase" id="RU363032"/>
    </source>
</evidence>
<dbReference type="InterPro" id="IPR035906">
    <property type="entry name" value="MetI-like_sf"/>
</dbReference>
<proteinExistence type="inferred from homology"/>
<evidence type="ECO:0000256" key="2">
    <source>
        <dbReference type="ARBA" id="ARBA00022448"/>
    </source>
</evidence>
<accession>A0A168C157</accession>
<dbReference type="Gene3D" id="1.10.3720.10">
    <property type="entry name" value="MetI-like"/>
    <property type="match status" value="1"/>
</dbReference>
<keyword evidence="2 7" id="KW-0813">Transport</keyword>
<keyword evidence="10" id="KW-1185">Reference proteome</keyword>
<name>A0A168C157_9BACL</name>
<dbReference type="AlphaFoldDB" id="A0A168C157"/>
<dbReference type="GO" id="GO:0005886">
    <property type="term" value="C:plasma membrane"/>
    <property type="evidence" value="ECO:0007669"/>
    <property type="project" value="UniProtKB-SubCell"/>
</dbReference>
<dbReference type="Pfam" id="PF00528">
    <property type="entry name" value="BPD_transp_1"/>
    <property type="match status" value="1"/>
</dbReference>
<dbReference type="STRING" id="494026.PGLA_26100"/>
<dbReference type="EMBL" id="LVJH01000074">
    <property type="protein sequence ID" value="OAB32955.1"/>
    <property type="molecule type" value="Genomic_DNA"/>
</dbReference>
<evidence type="ECO:0000259" key="8">
    <source>
        <dbReference type="PROSITE" id="PS50928"/>
    </source>
</evidence>
<dbReference type="CDD" id="cd06261">
    <property type="entry name" value="TM_PBP2"/>
    <property type="match status" value="1"/>
</dbReference>
<dbReference type="PROSITE" id="PS51257">
    <property type="entry name" value="PROKAR_LIPOPROTEIN"/>
    <property type="match status" value="1"/>
</dbReference>
<comment type="subcellular location">
    <subcellularLocation>
        <location evidence="1 7">Cell membrane</location>
        <topology evidence="1 7">Multi-pass membrane protein</topology>
    </subcellularLocation>
</comment>
<dbReference type="InterPro" id="IPR000515">
    <property type="entry name" value="MetI-like"/>
</dbReference>
<protein>
    <submittedName>
        <fullName evidence="9">ABC transporter permease</fullName>
    </submittedName>
</protein>
<feature type="transmembrane region" description="Helical" evidence="7">
    <location>
        <begin position="149"/>
        <end position="170"/>
    </location>
</feature>
<keyword evidence="6 7" id="KW-0472">Membrane</keyword>
<keyword evidence="3" id="KW-1003">Cell membrane</keyword>
<evidence type="ECO:0000256" key="6">
    <source>
        <dbReference type="ARBA" id="ARBA00023136"/>
    </source>
</evidence>
<dbReference type="GO" id="GO:0055085">
    <property type="term" value="P:transmembrane transport"/>
    <property type="evidence" value="ECO:0007669"/>
    <property type="project" value="InterPro"/>
</dbReference>
<feature type="transmembrane region" description="Helical" evidence="7">
    <location>
        <begin position="88"/>
        <end position="106"/>
    </location>
</feature>
<dbReference type="PANTHER" id="PTHR43744">
    <property type="entry name" value="ABC TRANSPORTER PERMEASE PROTEIN MG189-RELATED-RELATED"/>
    <property type="match status" value="1"/>
</dbReference>
<feature type="transmembrane region" description="Helical" evidence="7">
    <location>
        <begin position="21"/>
        <end position="45"/>
    </location>
</feature>
<dbReference type="PANTHER" id="PTHR43744:SF9">
    <property type="entry name" value="POLYGALACTURONAN_RHAMNOGALACTURONAN TRANSPORT SYSTEM PERMEASE PROTEIN YTCP"/>
    <property type="match status" value="1"/>
</dbReference>
<evidence type="ECO:0000256" key="5">
    <source>
        <dbReference type="ARBA" id="ARBA00022989"/>
    </source>
</evidence>
<evidence type="ECO:0000313" key="9">
    <source>
        <dbReference type="EMBL" id="OAB32955.1"/>
    </source>
</evidence>
<dbReference type="SUPFAM" id="SSF161098">
    <property type="entry name" value="MetI-like"/>
    <property type="match status" value="1"/>
</dbReference>
<keyword evidence="4 7" id="KW-0812">Transmembrane</keyword>
<evidence type="ECO:0000256" key="4">
    <source>
        <dbReference type="ARBA" id="ARBA00022692"/>
    </source>
</evidence>
<reference evidence="9 10" key="1">
    <citation type="submission" date="2016-03" db="EMBL/GenBank/DDBJ databases">
        <title>Draft genome sequence of Paenibacillus glacialis DSM 22343.</title>
        <authorList>
            <person name="Shin S.-K."/>
            <person name="Yi H."/>
        </authorList>
    </citation>
    <scope>NUCLEOTIDE SEQUENCE [LARGE SCALE GENOMIC DNA]</scope>
    <source>
        <strain evidence="9 10">DSM 22343</strain>
    </source>
</reference>
<feature type="domain" description="ABC transmembrane type-1" evidence="8">
    <location>
        <begin position="77"/>
        <end position="284"/>
    </location>
</feature>
<keyword evidence="5 7" id="KW-1133">Transmembrane helix</keyword>
<evidence type="ECO:0000256" key="3">
    <source>
        <dbReference type="ARBA" id="ARBA00022475"/>
    </source>
</evidence>
<feature type="transmembrane region" description="Helical" evidence="7">
    <location>
        <begin position="191"/>
        <end position="216"/>
    </location>
</feature>
<gene>
    <name evidence="9" type="ORF">PGLA_26100</name>
</gene>
<comment type="caution">
    <text evidence="9">The sequence shown here is derived from an EMBL/GenBank/DDBJ whole genome shotgun (WGS) entry which is preliminary data.</text>
</comment>
<feature type="transmembrane region" description="Helical" evidence="7">
    <location>
        <begin position="118"/>
        <end position="137"/>
    </location>
</feature>
<dbReference type="Proteomes" id="UP000076967">
    <property type="component" value="Unassembled WGS sequence"/>
</dbReference>
<organism evidence="9 10">
    <name type="scientific">Paenibacillus glacialis</name>
    <dbReference type="NCBI Taxonomy" id="494026"/>
    <lineage>
        <taxon>Bacteria</taxon>
        <taxon>Bacillati</taxon>
        <taxon>Bacillota</taxon>
        <taxon>Bacilli</taxon>
        <taxon>Bacillales</taxon>
        <taxon>Paenibacillaceae</taxon>
        <taxon>Paenibacillus</taxon>
    </lineage>
</organism>
<evidence type="ECO:0000313" key="10">
    <source>
        <dbReference type="Proteomes" id="UP000076967"/>
    </source>
</evidence>
<evidence type="ECO:0000256" key="1">
    <source>
        <dbReference type="ARBA" id="ARBA00004651"/>
    </source>
</evidence>
<comment type="similarity">
    <text evidence="7">Belongs to the binding-protein-dependent transport system permease family.</text>
</comment>